<feature type="compositionally biased region" description="Basic and acidic residues" evidence="2">
    <location>
        <begin position="228"/>
        <end position="302"/>
    </location>
</feature>
<evidence type="ECO:0000256" key="1">
    <source>
        <dbReference type="ARBA" id="ARBA00005655"/>
    </source>
</evidence>
<feature type="compositionally biased region" description="Basic residues" evidence="2">
    <location>
        <begin position="303"/>
        <end position="330"/>
    </location>
</feature>
<evidence type="ECO:0000313" key="3">
    <source>
        <dbReference type="EMBL" id="CAB3987217.1"/>
    </source>
</evidence>
<dbReference type="EMBL" id="CACRXK020001137">
    <property type="protein sequence ID" value="CAB3987217.1"/>
    <property type="molecule type" value="Genomic_DNA"/>
</dbReference>
<dbReference type="GO" id="GO:0006376">
    <property type="term" value="P:mRNA splice site recognition"/>
    <property type="evidence" value="ECO:0007669"/>
    <property type="project" value="InterPro"/>
</dbReference>
<evidence type="ECO:0000256" key="2">
    <source>
        <dbReference type="SAM" id="MobiDB-lite"/>
    </source>
</evidence>
<dbReference type="OrthoDB" id="153872at2759"/>
<dbReference type="AlphaFoldDB" id="A0A7D9HKG8"/>
<dbReference type="GO" id="GO:0005685">
    <property type="term" value="C:U1 snRNP"/>
    <property type="evidence" value="ECO:0007669"/>
    <property type="project" value="InterPro"/>
</dbReference>
<keyword evidence="4" id="KW-1185">Reference proteome</keyword>
<evidence type="ECO:0000313" key="4">
    <source>
        <dbReference type="Proteomes" id="UP001152795"/>
    </source>
</evidence>
<accession>A0A7D9HKG8</accession>
<feature type="region of interest" description="Disordered" evidence="2">
    <location>
        <begin position="228"/>
        <end position="375"/>
    </location>
</feature>
<protein>
    <submittedName>
        <fullName evidence="3">RNA-binding Luc7-like 2 isoform X1</fullName>
    </submittedName>
</protein>
<dbReference type="Pfam" id="PF03194">
    <property type="entry name" value="LUC7"/>
    <property type="match status" value="1"/>
</dbReference>
<sequence>MTAQEQMKKILDELMGTSRDGEPPADDIKFSDDKVCKSFIMGLCPHALFNNTKMDIGDCRKVHSAALKADYEAAAKSRSYGYELDQMEHLQAFIKECDRKIVLAKKRLAETQDDFGSTPEAQAVHDLGEKIGKKLAEAEVLGAEGKVDESLKAMAEVEELKSQKRVAEEVYRDTLPSSSLQQQKLRVCEVCAAYLSLYDNDRRLADHFGGKLHMGFIKIRDRLKELEDEVSKKREEREQERVRRRDEREKELEERRKKERNGDRDRRRDRSRDRDRDRNRDRDRGRDDRGGRDDRRDRDRSRRDRRRSRSRSRDRRRSRSRERKRSRSRERRQERSRSRSGSKSNALANKEERAPDVEIDRKPETEATMAPEQGV</sequence>
<dbReference type="InterPro" id="IPR004882">
    <property type="entry name" value="Luc7-rel"/>
</dbReference>
<organism evidence="3 4">
    <name type="scientific">Paramuricea clavata</name>
    <name type="common">Red gorgonian</name>
    <name type="synonym">Violescent sea-whip</name>
    <dbReference type="NCBI Taxonomy" id="317549"/>
    <lineage>
        <taxon>Eukaryota</taxon>
        <taxon>Metazoa</taxon>
        <taxon>Cnidaria</taxon>
        <taxon>Anthozoa</taxon>
        <taxon>Octocorallia</taxon>
        <taxon>Malacalcyonacea</taxon>
        <taxon>Plexauridae</taxon>
        <taxon>Paramuricea</taxon>
    </lineage>
</organism>
<dbReference type="PANTHER" id="PTHR12375">
    <property type="entry name" value="RNA-BINDING PROTEIN LUC7-RELATED"/>
    <property type="match status" value="1"/>
</dbReference>
<name>A0A7D9HKG8_PARCT</name>
<reference evidence="3" key="1">
    <citation type="submission" date="2020-04" db="EMBL/GenBank/DDBJ databases">
        <authorList>
            <person name="Alioto T."/>
            <person name="Alioto T."/>
            <person name="Gomez Garrido J."/>
        </authorList>
    </citation>
    <scope>NUCLEOTIDE SEQUENCE</scope>
    <source>
        <strain evidence="3">A484AB</strain>
    </source>
</reference>
<dbReference type="Proteomes" id="UP001152795">
    <property type="component" value="Unassembled WGS sequence"/>
</dbReference>
<feature type="compositionally biased region" description="Basic and acidic residues" evidence="2">
    <location>
        <begin position="349"/>
        <end position="365"/>
    </location>
</feature>
<comment type="similarity">
    <text evidence="1">Belongs to the Luc7 family.</text>
</comment>
<comment type="caution">
    <text evidence="3">The sequence shown here is derived from an EMBL/GenBank/DDBJ whole genome shotgun (WGS) entry which is preliminary data.</text>
</comment>
<dbReference type="GO" id="GO:0003729">
    <property type="term" value="F:mRNA binding"/>
    <property type="evidence" value="ECO:0007669"/>
    <property type="project" value="InterPro"/>
</dbReference>
<proteinExistence type="inferred from homology"/>
<gene>
    <name evidence="3" type="ORF">PACLA_8A001397</name>
</gene>